<dbReference type="CDD" id="cd17624">
    <property type="entry name" value="REC_OmpR_PmrA-like"/>
    <property type="match status" value="1"/>
</dbReference>
<sequence>MRLLLIEDDEMLGAAVRTGLEQEGYAVDWVREGKAALTALCSEPFELAVLDLGLPGLSGLEVLKRARAAGVKTPVLILTAWDAVSDRVAGLDAGADDYLGKPFDLEELAARLRALYRRAHGRSDSAMRHGPLVLDPAARTVTLNGAPVELSAKEFALLHLLLEHAGKVLSRERLEEGIYGWGSEVESNAIEVHIHHLRRKLGREWIVTVRGVGYLLPKERG</sequence>
<evidence type="ECO:0000256" key="1">
    <source>
        <dbReference type="ARBA" id="ARBA00004496"/>
    </source>
</evidence>
<evidence type="ECO:0000256" key="3">
    <source>
        <dbReference type="ARBA" id="ARBA00022553"/>
    </source>
</evidence>
<dbReference type="Pfam" id="PF00072">
    <property type="entry name" value="Response_reg"/>
    <property type="match status" value="1"/>
</dbReference>
<dbReference type="Proteomes" id="UP000182108">
    <property type="component" value="Unassembled WGS sequence"/>
</dbReference>
<keyword evidence="4" id="KW-0902">Two-component regulatory system</keyword>
<dbReference type="GO" id="GO:0000976">
    <property type="term" value="F:transcription cis-regulatory region binding"/>
    <property type="evidence" value="ECO:0007669"/>
    <property type="project" value="TreeGrafter"/>
</dbReference>
<feature type="domain" description="Response regulatory" evidence="10">
    <location>
        <begin position="2"/>
        <end position="116"/>
    </location>
</feature>
<reference evidence="13" key="1">
    <citation type="submission" date="2015-08" db="EMBL/GenBank/DDBJ databases">
        <authorList>
            <person name="Babu N.S."/>
            <person name="Beckwith C.J."/>
            <person name="Beseler K.G."/>
            <person name="Brison A."/>
            <person name="Carone J.V."/>
            <person name="Caskin T.P."/>
            <person name="Diamond M."/>
            <person name="Durham M.E."/>
            <person name="Foxe J.M."/>
            <person name="Go M."/>
            <person name="Henderson B.A."/>
            <person name="Jones I.B."/>
            <person name="McGettigan J.A."/>
            <person name="Micheletti S.J."/>
            <person name="Nasrallah M.E."/>
            <person name="Ortiz D."/>
            <person name="Piller C.R."/>
            <person name="Privatt S.R."/>
            <person name="Schneider S.L."/>
            <person name="Sharp S."/>
            <person name="Smith T.C."/>
            <person name="Stanton J.D."/>
            <person name="Ullery H.E."/>
            <person name="Wilson R.J."/>
            <person name="Serrano M.G."/>
            <person name="Buck G."/>
            <person name="Lee V."/>
            <person name="Wang Y."/>
            <person name="Carvalho R."/>
            <person name="Voegtly L."/>
            <person name="Shi R."/>
            <person name="Duckworth R."/>
            <person name="Johnson A."/>
            <person name="Loviza R."/>
            <person name="Walstead R."/>
            <person name="Shah Z."/>
            <person name="Kiflezghi M."/>
            <person name="Wade K."/>
            <person name="Ball S.L."/>
            <person name="Bradley K.W."/>
            <person name="Asai D.J."/>
            <person name="Bowman C.A."/>
            <person name="Russell D.A."/>
            <person name="Pope W.H."/>
            <person name="Jacobs-Sera D."/>
            <person name="Hendrix R.W."/>
            <person name="Hatfull G.F."/>
        </authorList>
    </citation>
    <scope>NUCLEOTIDE SEQUENCE [LARGE SCALE GENOMIC DNA]</scope>
    <source>
        <strain evidence="13">JCM 19170</strain>
    </source>
</reference>
<dbReference type="InterPro" id="IPR001789">
    <property type="entry name" value="Sig_transdc_resp-reg_receiver"/>
</dbReference>
<evidence type="ECO:0000313" key="13">
    <source>
        <dbReference type="Proteomes" id="UP000182108"/>
    </source>
</evidence>
<dbReference type="GO" id="GO:0006355">
    <property type="term" value="P:regulation of DNA-templated transcription"/>
    <property type="evidence" value="ECO:0007669"/>
    <property type="project" value="InterPro"/>
</dbReference>
<dbReference type="CDD" id="cd00383">
    <property type="entry name" value="trans_reg_C"/>
    <property type="match status" value="1"/>
</dbReference>
<dbReference type="SMART" id="SM00448">
    <property type="entry name" value="REC"/>
    <property type="match status" value="1"/>
</dbReference>
<keyword evidence="2" id="KW-0963">Cytoplasm</keyword>
<evidence type="ECO:0000256" key="8">
    <source>
        <dbReference type="PROSITE-ProRule" id="PRU00169"/>
    </source>
</evidence>
<comment type="subcellular location">
    <subcellularLocation>
        <location evidence="1">Cytoplasm</location>
    </subcellularLocation>
</comment>
<evidence type="ECO:0000259" key="10">
    <source>
        <dbReference type="PROSITE" id="PS50110"/>
    </source>
</evidence>
<feature type="domain" description="OmpR/PhoB-type" evidence="11">
    <location>
        <begin position="124"/>
        <end position="218"/>
    </location>
</feature>
<proteinExistence type="predicted"/>
<dbReference type="InterPro" id="IPR011006">
    <property type="entry name" value="CheY-like_superfamily"/>
</dbReference>
<dbReference type="PANTHER" id="PTHR48111:SF35">
    <property type="entry name" value="TRANSCRIPTIONAL REGULATORY PROTEIN QSEB"/>
    <property type="match status" value="1"/>
</dbReference>
<dbReference type="InterPro" id="IPR036388">
    <property type="entry name" value="WH-like_DNA-bd_sf"/>
</dbReference>
<evidence type="ECO:0000313" key="12">
    <source>
        <dbReference type="EMBL" id="CUB06360.1"/>
    </source>
</evidence>
<keyword evidence="7" id="KW-0804">Transcription</keyword>
<dbReference type="SUPFAM" id="SSF52172">
    <property type="entry name" value="CheY-like"/>
    <property type="match status" value="1"/>
</dbReference>
<evidence type="ECO:0000256" key="7">
    <source>
        <dbReference type="ARBA" id="ARBA00023163"/>
    </source>
</evidence>
<dbReference type="OrthoDB" id="9802426at2"/>
<accession>A0A0K6ITC5</accession>
<dbReference type="AlphaFoldDB" id="A0A0K6ITC5"/>
<gene>
    <name evidence="12" type="ORF">Ga0061068_103113</name>
</gene>
<dbReference type="InterPro" id="IPR001867">
    <property type="entry name" value="OmpR/PhoB-type_DNA-bd"/>
</dbReference>
<evidence type="ECO:0000256" key="5">
    <source>
        <dbReference type="ARBA" id="ARBA00023015"/>
    </source>
</evidence>
<dbReference type="EMBL" id="CYHH01000003">
    <property type="protein sequence ID" value="CUB06360.1"/>
    <property type="molecule type" value="Genomic_DNA"/>
</dbReference>
<name>A0A0K6ITC5_9PROT</name>
<feature type="DNA-binding region" description="OmpR/PhoB-type" evidence="9">
    <location>
        <begin position="124"/>
        <end position="218"/>
    </location>
</feature>
<evidence type="ECO:0000256" key="4">
    <source>
        <dbReference type="ARBA" id="ARBA00023012"/>
    </source>
</evidence>
<dbReference type="PROSITE" id="PS51755">
    <property type="entry name" value="OMPR_PHOB"/>
    <property type="match status" value="1"/>
</dbReference>
<dbReference type="PANTHER" id="PTHR48111">
    <property type="entry name" value="REGULATOR OF RPOS"/>
    <property type="match status" value="1"/>
</dbReference>
<dbReference type="SMART" id="SM00862">
    <property type="entry name" value="Trans_reg_C"/>
    <property type="match status" value="1"/>
</dbReference>
<dbReference type="GO" id="GO:0032993">
    <property type="term" value="C:protein-DNA complex"/>
    <property type="evidence" value="ECO:0007669"/>
    <property type="project" value="TreeGrafter"/>
</dbReference>
<organism evidence="12 13">
    <name type="scientific">Tepidiphilus thermophilus</name>
    <dbReference type="NCBI Taxonomy" id="876478"/>
    <lineage>
        <taxon>Bacteria</taxon>
        <taxon>Pseudomonadati</taxon>
        <taxon>Pseudomonadota</taxon>
        <taxon>Hydrogenophilia</taxon>
        <taxon>Hydrogenophilales</taxon>
        <taxon>Hydrogenophilaceae</taxon>
        <taxon>Tepidiphilus</taxon>
    </lineage>
</organism>
<dbReference type="FunFam" id="1.10.10.10:FF:000005">
    <property type="entry name" value="Two-component system response regulator"/>
    <property type="match status" value="1"/>
</dbReference>
<dbReference type="Gene3D" id="3.40.50.2300">
    <property type="match status" value="1"/>
</dbReference>
<dbReference type="GO" id="GO:0005829">
    <property type="term" value="C:cytosol"/>
    <property type="evidence" value="ECO:0007669"/>
    <property type="project" value="TreeGrafter"/>
</dbReference>
<dbReference type="RefSeq" id="WP_055423080.1">
    <property type="nucleotide sequence ID" value="NZ_CYHH01000003.1"/>
</dbReference>
<keyword evidence="6 9" id="KW-0238">DNA-binding</keyword>
<dbReference type="FunFam" id="3.40.50.2300:FF:000002">
    <property type="entry name" value="DNA-binding response regulator PhoP"/>
    <property type="match status" value="1"/>
</dbReference>
<dbReference type="PROSITE" id="PS50110">
    <property type="entry name" value="RESPONSE_REGULATORY"/>
    <property type="match status" value="1"/>
</dbReference>
<evidence type="ECO:0000256" key="6">
    <source>
        <dbReference type="ARBA" id="ARBA00023125"/>
    </source>
</evidence>
<keyword evidence="3 8" id="KW-0597">Phosphoprotein</keyword>
<evidence type="ECO:0000256" key="9">
    <source>
        <dbReference type="PROSITE-ProRule" id="PRU01091"/>
    </source>
</evidence>
<keyword evidence="13" id="KW-1185">Reference proteome</keyword>
<keyword evidence="5" id="KW-0805">Transcription regulation</keyword>
<dbReference type="GO" id="GO:0000156">
    <property type="term" value="F:phosphorelay response regulator activity"/>
    <property type="evidence" value="ECO:0007669"/>
    <property type="project" value="TreeGrafter"/>
</dbReference>
<evidence type="ECO:0000256" key="2">
    <source>
        <dbReference type="ARBA" id="ARBA00022490"/>
    </source>
</evidence>
<dbReference type="Gene3D" id="6.10.250.690">
    <property type="match status" value="1"/>
</dbReference>
<protein>
    <submittedName>
        <fullName evidence="12">DNA-binding response regulator, OmpR family, contains REC and winged-helix (WHTH) domain</fullName>
    </submittedName>
</protein>
<evidence type="ECO:0000259" key="11">
    <source>
        <dbReference type="PROSITE" id="PS51755"/>
    </source>
</evidence>
<dbReference type="Gene3D" id="1.10.10.10">
    <property type="entry name" value="Winged helix-like DNA-binding domain superfamily/Winged helix DNA-binding domain"/>
    <property type="match status" value="1"/>
</dbReference>
<feature type="modified residue" description="4-aspartylphosphate" evidence="8">
    <location>
        <position position="51"/>
    </location>
</feature>
<dbReference type="InterPro" id="IPR039420">
    <property type="entry name" value="WalR-like"/>
</dbReference>
<dbReference type="Pfam" id="PF00486">
    <property type="entry name" value="Trans_reg_C"/>
    <property type="match status" value="1"/>
</dbReference>